<proteinExistence type="predicted"/>
<dbReference type="EMBL" id="UINC01211110">
    <property type="protein sequence ID" value="SVE34871.1"/>
    <property type="molecule type" value="Genomic_DNA"/>
</dbReference>
<reference evidence="2" key="1">
    <citation type="submission" date="2018-05" db="EMBL/GenBank/DDBJ databases">
        <authorList>
            <person name="Lanie J.A."/>
            <person name="Ng W.-L."/>
            <person name="Kazmierczak K.M."/>
            <person name="Andrzejewski T.M."/>
            <person name="Davidsen T.M."/>
            <person name="Wayne K.J."/>
            <person name="Tettelin H."/>
            <person name="Glass J.I."/>
            <person name="Rusch D."/>
            <person name="Podicherti R."/>
            <person name="Tsui H.-C.T."/>
            <person name="Winkler M.E."/>
        </authorList>
    </citation>
    <scope>NUCLEOTIDE SEQUENCE</scope>
</reference>
<sequence>MPVALLVAASGCSWFGDDDEPEEIQPNALPSFQEEVSLRVIWSKKIGKGADDRAVRIRPAVMDTRVYAAAADGTVRALTTVAGREIWSKKIRDLYTKEELVDAFSKDLDTITGGVGVGGDLVVLGAASGDLIALNQSDGSLAWRVSASSEILSPPLVDRDHVVAQTIDGKV</sequence>
<dbReference type="Pfam" id="PF13360">
    <property type="entry name" value="PQQ_2"/>
    <property type="match status" value="1"/>
</dbReference>
<evidence type="ECO:0000259" key="1">
    <source>
        <dbReference type="Pfam" id="PF13360"/>
    </source>
</evidence>
<evidence type="ECO:0000313" key="2">
    <source>
        <dbReference type="EMBL" id="SVE34871.1"/>
    </source>
</evidence>
<gene>
    <name evidence="2" type="ORF">METZ01_LOCUS487725</name>
</gene>
<dbReference type="AlphaFoldDB" id="A0A383CRW1"/>
<dbReference type="InterPro" id="IPR015943">
    <property type="entry name" value="WD40/YVTN_repeat-like_dom_sf"/>
</dbReference>
<dbReference type="SMART" id="SM00564">
    <property type="entry name" value="PQQ"/>
    <property type="match status" value="2"/>
</dbReference>
<dbReference type="SUPFAM" id="SSF50998">
    <property type="entry name" value="Quinoprotein alcohol dehydrogenase-like"/>
    <property type="match status" value="1"/>
</dbReference>
<feature type="domain" description="Pyrrolo-quinoline quinone repeat" evidence="1">
    <location>
        <begin position="83"/>
        <end position="170"/>
    </location>
</feature>
<dbReference type="Gene3D" id="2.130.10.10">
    <property type="entry name" value="YVTN repeat-like/Quinoprotein amine dehydrogenase"/>
    <property type="match status" value="1"/>
</dbReference>
<accession>A0A383CRW1</accession>
<dbReference type="InterPro" id="IPR018391">
    <property type="entry name" value="PQQ_b-propeller_rpt"/>
</dbReference>
<dbReference type="InterPro" id="IPR011047">
    <property type="entry name" value="Quinoprotein_ADH-like_sf"/>
</dbReference>
<organism evidence="2">
    <name type="scientific">marine metagenome</name>
    <dbReference type="NCBI Taxonomy" id="408172"/>
    <lineage>
        <taxon>unclassified sequences</taxon>
        <taxon>metagenomes</taxon>
        <taxon>ecological metagenomes</taxon>
    </lineage>
</organism>
<name>A0A383CRW1_9ZZZZ</name>
<protein>
    <recommendedName>
        <fullName evidence="1">Pyrrolo-quinoline quinone repeat domain-containing protein</fullName>
    </recommendedName>
</protein>
<dbReference type="InterPro" id="IPR002372">
    <property type="entry name" value="PQQ_rpt_dom"/>
</dbReference>
<feature type="non-terminal residue" evidence="2">
    <location>
        <position position="171"/>
    </location>
</feature>